<dbReference type="CDD" id="cd01650">
    <property type="entry name" value="RT_nLTR_like"/>
    <property type="match status" value="1"/>
</dbReference>
<accession>A0AAD8DN67</accession>
<sequence length="387" mass="45246">MDKRNPICAIFMDMSKAFDSVDHNILLQKLDSYGIRGKALDLIHSYLCDRKQLTEITRICLKTRDEKTYRSQTRTVKLGVPQGSVLGPLLFLIYINDLPRHIKHPMVLFADDSTVIIKCNNQNDYENEINETLRTIIKWLIDNNLKINLDKTHIMHFHQRTQPKSTNVNYNGQTVESVTNTKFLGINIDYRLSWTTHIDNLCKRINKSSFALYKLSKIVNKEAILTAYHGLVAPLLRYGIIFWGNSVDKEFIFKAQKKCIRAMCQINSTISCQPYFKNLKILTLPSLYIYESSIFVKSNVSYYKTAVKSYYRKLRDKKRLEVQIPYGKTALLNKSILCMTSLIYNKLPDDIKQLPIHQFKKKLHAFLIDRCYYDVKDYLSDKNIVFH</sequence>
<feature type="domain" description="Reverse transcriptase" evidence="1">
    <location>
        <begin position="1"/>
        <end position="188"/>
    </location>
</feature>
<reference evidence="2" key="1">
    <citation type="submission" date="2023-03" db="EMBL/GenBank/DDBJ databases">
        <title>Chromosome-level genomes of two armyworms, Mythimna separata and Mythimna loreyi, provide insights into the biosynthesis and reception of sex pheromones.</title>
        <authorList>
            <person name="Zhao H."/>
        </authorList>
    </citation>
    <scope>NUCLEOTIDE SEQUENCE</scope>
    <source>
        <strain evidence="2">BeijingLab</strain>
        <tissue evidence="2">Pupa</tissue>
    </source>
</reference>
<protein>
    <recommendedName>
        <fullName evidence="1">Reverse transcriptase domain-containing protein</fullName>
    </recommendedName>
</protein>
<dbReference type="InterPro" id="IPR000477">
    <property type="entry name" value="RT_dom"/>
</dbReference>
<comment type="caution">
    <text evidence="2">The sequence shown here is derived from an EMBL/GenBank/DDBJ whole genome shotgun (WGS) entry which is preliminary data.</text>
</comment>
<proteinExistence type="predicted"/>
<evidence type="ECO:0000313" key="3">
    <source>
        <dbReference type="Proteomes" id="UP001231518"/>
    </source>
</evidence>
<dbReference type="AlphaFoldDB" id="A0AAD8DN67"/>
<dbReference type="PROSITE" id="PS50878">
    <property type="entry name" value="RT_POL"/>
    <property type="match status" value="1"/>
</dbReference>
<name>A0AAD8DN67_MYTSE</name>
<keyword evidence="3" id="KW-1185">Reference proteome</keyword>
<dbReference type="SUPFAM" id="SSF56672">
    <property type="entry name" value="DNA/RNA polymerases"/>
    <property type="match status" value="1"/>
</dbReference>
<dbReference type="EMBL" id="JARGEI010000022">
    <property type="protein sequence ID" value="KAJ8711540.1"/>
    <property type="molecule type" value="Genomic_DNA"/>
</dbReference>
<dbReference type="Proteomes" id="UP001231518">
    <property type="component" value="Chromosome 21"/>
</dbReference>
<dbReference type="PANTHER" id="PTHR33332">
    <property type="entry name" value="REVERSE TRANSCRIPTASE DOMAIN-CONTAINING PROTEIN"/>
    <property type="match status" value="1"/>
</dbReference>
<gene>
    <name evidence="2" type="ORF">PYW07_008782</name>
</gene>
<dbReference type="GO" id="GO:0071897">
    <property type="term" value="P:DNA biosynthetic process"/>
    <property type="evidence" value="ECO:0007669"/>
    <property type="project" value="UniProtKB-ARBA"/>
</dbReference>
<organism evidence="2 3">
    <name type="scientific">Mythimna separata</name>
    <name type="common">Oriental armyworm</name>
    <name type="synonym">Pseudaletia separata</name>
    <dbReference type="NCBI Taxonomy" id="271217"/>
    <lineage>
        <taxon>Eukaryota</taxon>
        <taxon>Metazoa</taxon>
        <taxon>Ecdysozoa</taxon>
        <taxon>Arthropoda</taxon>
        <taxon>Hexapoda</taxon>
        <taxon>Insecta</taxon>
        <taxon>Pterygota</taxon>
        <taxon>Neoptera</taxon>
        <taxon>Endopterygota</taxon>
        <taxon>Lepidoptera</taxon>
        <taxon>Glossata</taxon>
        <taxon>Ditrysia</taxon>
        <taxon>Noctuoidea</taxon>
        <taxon>Noctuidae</taxon>
        <taxon>Noctuinae</taxon>
        <taxon>Hadenini</taxon>
        <taxon>Mythimna</taxon>
    </lineage>
</organism>
<evidence type="ECO:0000313" key="2">
    <source>
        <dbReference type="EMBL" id="KAJ8711540.1"/>
    </source>
</evidence>
<evidence type="ECO:0000259" key="1">
    <source>
        <dbReference type="PROSITE" id="PS50878"/>
    </source>
</evidence>
<dbReference type="Pfam" id="PF00078">
    <property type="entry name" value="RVT_1"/>
    <property type="match status" value="1"/>
</dbReference>
<dbReference type="InterPro" id="IPR043502">
    <property type="entry name" value="DNA/RNA_pol_sf"/>
</dbReference>